<dbReference type="InterPro" id="IPR013103">
    <property type="entry name" value="RVT_2"/>
</dbReference>
<evidence type="ECO:0000313" key="3">
    <source>
        <dbReference type="Proteomes" id="UP000288805"/>
    </source>
</evidence>
<evidence type="ECO:0000313" key="2">
    <source>
        <dbReference type="EMBL" id="RVW62441.1"/>
    </source>
</evidence>
<name>A0A438FR77_VITVI</name>
<accession>A0A438FR77</accession>
<gene>
    <name evidence="2" type="primary">POLX_2581</name>
    <name evidence="2" type="ORF">CK203_060451</name>
</gene>
<protein>
    <submittedName>
        <fullName evidence="2">Retrovirus-related Pol polyprotein from transposon TNT 1-94</fullName>
    </submittedName>
</protein>
<feature type="domain" description="Reverse transcriptase Ty1/copia-type" evidence="1">
    <location>
        <begin position="4"/>
        <end position="206"/>
    </location>
</feature>
<dbReference type="Proteomes" id="UP000288805">
    <property type="component" value="Unassembled WGS sequence"/>
</dbReference>
<dbReference type="SUPFAM" id="SSF56672">
    <property type="entry name" value="DNA/RNA polymerases"/>
    <property type="match status" value="1"/>
</dbReference>
<reference evidence="2 3" key="1">
    <citation type="journal article" date="2018" name="PLoS Genet.">
        <title>Population sequencing reveals clonal diversity and ancestral inbreeding in the grapevine cultivar Chardonnay.</title>
        <authorList>
            <person name="Roach M.J."/>
            <person name="Johnson D.L."/>
            <person name="Bohlmann J."/>
            <person name="van Vuuren H.J."/>
            <person name="Jones S.J."/>
            <person name="Pretorius I.S."/>
            <person name="Schmidt S.A."/>
            <person name="Borneman A.R."/>
        </authorList>
    </citation>
    <scope>NUCLEOTIDE SEQUENCE [LARGE SCALE GENOMIC DNA]</scope>
    <source>
        <strain evidence="3">cv. Chardonnay</strain>
        <tissue evidence="2">Leaf</tissue>
    </source>
</reference>
<dbReference type="EMBL" id="QGNW01000772">
    <property type="protein sequence ID" value="RVW62441.1"/>
    <property type="molecule type" value="Genomic_DNA"/>
</dbReference>
<comment type="caution">
    <text evidence="2">The sequence shown here is derived from an EMBL/GenBank/DDBJ whole genome shotgun (WGS) entry which is preliminary data.</text>
</comment>
<organism evidence="2 3">
    <name type="scientific">Vitis vinifera</name>
    <name type="common">Grape</name>
    <dbReference type="NCBI Taxonomy" id="29760"/>
    <lineage>
        <taxon>Eukaryota</taxon>
        <taxon>Viridiplantae</taxon>
        <taxon>Streptophyta</taxon>
        <taxon>Embryophyta</taxon>
        <taxon>Tracheophyta</taxon>
        <taxon>Spermatophyta</taxon>
        <taxon>Magnoliopsida</taxon>
        <taxon>eudicotyledons</taxon>
        <taxon>Gunneridae</taxon>
        <taxon>Pentapetalae</taxon>
        <taxon>rosids</taxon>
        <taxon>Vitales</taxon>
        <taxon>Vitaceae</taxon>
        <taxon>Viteae</taxon>
        <taxon>Vitis</taxon>
    </lineage>
</organism>
<dbReference type="PANTHER" id="PTHR11439:SF467">
    <property type="entry name" value="INTEGRASE CATALYTIC DOMAIN-CONTAINING PROTEIN"/>
    <property type="match status" value="1"/>
</dbReference>
<proteinExistence type="predicted"/>
<evidence type="ECO:0000259" key="1">
    <source>
        <dbReference type="Pfam" id="PF07727"/>
    </source>
</evidence>
<dbReference type="AlphaFoldDB" id="A0A438FR77"/>
<dbReference type="Pfam" id="PF07727">
    <property type="entry name" value="RVT_2"/>
    <property type="match status" value="1"/>
</dbReference>
<dbReference type="InterPro" id="IPR043502">
    <property type="entry name" value="DNA/RNA_pol_sf"/>
</dbReference>
<sequence length="366" mass="41919">MSDNDVWELVDLPKGYKPIGCKWVFKTKRDNKGNVERYKARLVAKGYTQREGIDFIETFSPVSTKDSFRLVMALVAHFDLELHQMDVKTAFLNGDLSEEVYMSQPEGFKENGKENMVCRLKRSIYGLKQASRQWYLKFDKIVTSFGFIENKFDQCVYMKVNGSKYIFMVLYIDDILLASSDVNLLNDTKRILSANFDMKDLGEASFTCKAGDVPVVKGDKLSNEQCPKNDLEKDVMKTIPYASAIGSLMYAQVCTRPDIAFIVNVLGRYLSNPGHDHWVAAKKVMRYLQRTKDFMLVYRRVDNLENNKISTGSKHMEIKYLTVKDLVKKGDIVIEHIRTESMLADPLTKGLKPITFKGTCCEYGCH</sequence>
<dbReference type="PANTHER" id="PTHR11439">
    <property type="entry name" value="GAG-POL-RELATED RETROTRANSPOSON"/>
    <property type="match status" value="1"/>
</dbReference>